<name>A0A4S5BJ86_9BURK</name>
<evidence type="ECO:0000313" key="2">
    <source>
        <dbReference type="Proteomes" id="UP000306236"/>
    </source>
</evidence>
<keyword evidence="2" id="KW-1185">Reference proteome</keyword>
<dbReference type="OrthoDB" id="8909065at2"/>
<dbReference type="AlphaFoldDB" id="A0A4S5BJ86"/>
<reference evidence="1 2" key="1">
    <citation type="submission" date="2019-04" db="EMBL/GenBank/DDBJ databases">
        <title>Lampropedia sp YIM MLB12 draf genome.</title>
        <authorList>
            <person name="Wang Y.-X."/>
        </authorList>
    </citation>
    <scope>NUCLEOTIDE SEQUENCE [LARGE SCALE GENOMIC DNA]</scope>
    <source>
        <strain evidence="1 2">YIM MLB12</strain>
    </source>
</reference>
<accession>A0A4S5BJ86</accession>
<gene>
    <name evidence="1" type="ORF">E8K88_16550</name>
</gene>
<sequence>MNNNEKLRALLALPPILPSASTALVVPQMPPQQVVSGDREVDAVLWLQAVIATGDTGLIDKALESAKAITTPMKELALRYGNHLARTHGAFAAALSSFGFGELEDQAKRAKEKAARRHEALSHFGDEKTLFADTAAEKACKTALRGLKQQGYPYYDPAAAAERFSAREALQPHTLDDCLYAMEHWDKLYWLRAAWENSGDQWPQVQAHDNYCFAMLANIRPRSQEEAIRVLEYLDDDRMDRNEAAAILRNLVVSGWGFKNYAVMTESSLTV</sequence>
<protein>
    <submittedName>
        <fullName evidence="1">Uncharacterized protein</fullName>
    </submittedName>
</protein>
<dbReference type="Proteomes" id="UP000306236">
    <property type="component" value="Unassembled WGS sequence"/>
</dbReference>
<organism evidence="1 2">
    <name type="scientific">Lampropedia aestuarii</name>
    <dbReference type="NCBI Taxonomy" id="2562762"/>
    <lineage>
        <taxon>Bacteria</taxon>
        <taxon>Pseudomonadati</taxon>
        <taxon>Pseudomonadota</taxon>
        <taxon>Betaproteobacteria</taxon>
        <taxon>Burkholderiales</taxon>
        <taxon>Comamonadaceae</taxon>
        <taxon>Lampropedia</taxon>
    </lineage>
</organism>
<comment type="caution">
    <text evidence="1">The sequence shown here is derived from an EMBL/GenBank/DDBJ whole genome shotgun (WGS) entry which is preliminary data.</text>
</comment>
<proteinExistence type="predicted"/>
<dbReference type="RefSeq" id="WP_136407785.1">
    <property type="nucleotide sequence ID" value="NZ_SSWX01000030.1"/>
</dbReference>
<dbReference type="EMBL" id="SSWX01000030">
    <property type="protein sequence ID" value="THJ30973.1"/>
    <property type="molecule type" value="Genomic_DNA"/>
</dbReference>
<evidence type="ECO:0000313" key="1">
    <source>
        <dbReference type="EMBL" id="THJ30973.1"/>
    </source>
</evidence>